<protein>
    <recommendedName>
        <fullName evidence="1">2EXR domain-containing protein</fullName>
    </recommendedName>
</protein>
<dbReference type="EMBL" id="NMPR01000125">
    <property type="protein sequence ID" value="KAA8629763.1"/>
    <property type="molecule type" value="Genomic_DNA"/>
</dbReference>
<feature type="domain" description="2EXR" evidence="1">
    <location>
        <begin position="8"/>
        <end position="38"/>
    </location>
</feature>
<evidence type="ECO:0000313" key="2">
    <source>
        <dbReference type="EMBL" id="KAA8629763.1"/>
    </source>
</evidence>
<comment type="caution">
    <text evidence="2">The sequence shown here is derived from an EMBL/GenBank/DDBJ whole genome shotgun (WGS) entry which is preliminary data.</text>
</comment>
<reference evidence="2 3" key="1">
    <citation type="submission" date="2017-07" db="EMBL/GenBank/DDBJ databases">
        <title>Genome sequence of the Sordaria macrospora wild type strain R19027.</title>
        <authorList>
            <person name="Nowrousian M."/>
            <person name="Teichert I."/>
            <person name="Kueck U."/>
        </authorList>
    </citation>
    <scope>NUCLEOTIDE SEQUENCE [LARGE SCALE GENOMIC DNA]</scope>
    <source>
        <strain evidence="2 3">R19027</strain>
        <tissue evidence="2">Mycelium</tissue>
    </source>
</reference>
<dbReference type="VEuPathDB" id="FungiDB:SMAC_01653"/>
<proteinExistence type="predicted"/>
<sequence length="50" mass="5924">MAEGERTFHPFPRLPAELRLQVWEQSLDYEREVDITVRVEFTSSLANVYP</sequence>
<evidence type="ECO:0000313" key="3">
    <source>
        <dbReference type="Proteomes" id="UP000433876"/>
    </source>
</evidence>
<accession>A0A8S8ZI28</accession>
<organism evidence="2 3">
    <name type="scientific">Sordaria macrospora</name>
    <dbReference type="NCBI Taxonomy" id="5147"/>
    <lineage>
        <taxon>Eukaryota</taxon>
        <taxon>Fungi</taxon>
        <taxon>Dikarya</taxon>
        <taxon>Ascomycota</taxon>
        <taxon>Pezizomycotina</taxon>
        <taxon>Sordariomycetes</taxon>
        <taxon>Sordariomycetidae</taxon>
        <taxon>Sordariales</taxon>
        <taxon>Sordariaceae</taxon>
        <taxon>Sordaria</taxon>
    </lineage>
</organism>
<evidence type="ECO:0000259" key="1">
    <source>
        <dbReference type="Pfam" id="PF20150"/>
    </source>
</evidence>
<dbReference type="Proteomes" id="UP000433876">
    <property type="component" value="Unassembled WGS sequence"/>
</dbReference>
<gene>
    <name evidence="2" type="ORF">SMACR_01653</name>
</gene>
<dbReference type="AlphaFoldDB" id="A0A8S8ZI28"/>
<dbReference type="Pfam" id="PF20150">
    <property type="entry name" value="2EXR"/>
    <property type="match status" value="1"/>
</dbReference>
<dbReference type="InterPro" id="IPR045518">
    <property type="entry name" value="2EXR"/>
</dbReference>
<name>A0A8S8ZI28_SORMA</name>